<proteinExistence type="inferred from homology"/>
<comment type="similarity">
    <text evidence="1">Belongs to the peptidase S10 family.</text>
</comment>
<dbReference type="VEuPathDB" id="FungiDB:LCOR_02925.1"/>
<keyword evidence="5" id="KW-1185">Reference proteome</keyword>
<gene>
    <name evidence="4" type="ORF">LCOR_02925.1</name>
</gene>
<dbReference type="GO" id="GO:0006508">
    <property type="term" value="P:proteolysis"/>
    <property type="evidence" value="ECO:0007669"/>
    <property type="project" value="InterPro"/>
</dbReference>
<comment type="caution">
    <text evidence="4">The sequence shown here is derived from an EMBL/GenBank/DDBJ whole genome shotgun (WGS) entry which is preliminary data.</text>
</comment>
<organism evidence="4 5">
    <name type="scientific">Lichtheimia corymbifera JMRC:FSU:9682</name>
    <dbReference type="NCBI Taxonomy" id="1263082"/>
    <lineage>
        <taxon>Eukaryota</taxon>
        <taxon>Fungi</taxon>
        <taxon>Fungi incertae sedis</taxon>
        <taxon>Mucoromycota</taxon>
        <taxon>Mucoromycotina</taxon>
        <taxon>Mucoromycetes</taxon>
        <taxon>Mucorales</taxon>
        <taxon>Lichtheimiaceae</taxon>
        <taxon>Lichtheimia</taxon>
    </lineage>
</organism>
<dbReference type="AlphaFoldDB" id="A0A068RM76"/>
<evidence type="ECO:0000313" key="5">
    <source>
        <dbReference type="Proteomes" id="UP000027586"/>
    </source>
</evidence>
<dbReference type="STRING" id="1263082.A0A068RM76"/>
<keyword evidence="2" id="KW-0378">Hydrolase</keyword>
<keyword evidence="2" id="KW-0645">Protease</keyword>
<dbReference type="InterPro" id="IPR001563">
    <property type="entry name" value="Peptidase_S10"/>
</dbReference>
<dbReference type="EMBL" id="CBTN010000009">
    <property type="protein sequence ID" value="CDH51293.1"/>
    <property type="molecule type" value="Genomic_DNA"/>
</dbReference>
<reference evidence="4" key="1">
    <citation type="submission" date="2013-08" db="EMBL/GenBank/DDBJ databases">
        <title>Gene expansion shapes genome architecture in the human pathogen Lichtheimia corymbifera: an evolutionary genomics analysis in the ancient terrestrial Mucorales (Mucoromycotina).</title>
        <authorList>
            <person name="Schwartze V.U."/>
            <person name="Winter S."/>
            <person name="Shelest E."/>
            <person name="Marcet-Houben M."/>
            <person name="Horn F."/>
            <person name="Wehner S."/>
            <person name="Hoffmann K."/>
            <person name="Riege K."/>
            <person name="Sammeth M."/>
            <person name="Nowrousian M."/>
            <person name="Valiante V."/>
            <person name="Linde J."/>
            <person name="Jacobsen I.D."/>
            <person name="Marz M."/>
            <person name="Brakhage A.A."/>
            <person name="Gabaldon T."/>
            <person name="Bocker S."/>
            <person name="Voigt K."/>
        </authorList>
    </citation>
    <scope>NUCLEOTIDE SEQUENCE [LARGE SCALE GENOMIC DNA]</scope>
    <source>
        <strain evidence="4">FSU 9682</strain>
    </source>
</reference>
<dbReference type="OrthoDB" id="443318at2759"/>
<keyword evidence="3" id="KW-0325">Glycoprotein</keyword>
<dbReference type="InterPro" id="IPR029058">
    <property type="entry name" value="AB_hydrolase_fold"/>
</dbReference>
<sequence length="76" mass="8732">MDNKIWSGHEGICSCQRYSMVANCCNEQSNELRRTKDGRFAFLRVFGSGHMVPVDRGDYAIDMLSTWLHTELVYPS</sequence>
<dbReference type="GO" id="GO:0004185">
    <property type="term" value="F:serine-type carboxypeptidase activity"/>
    <property type="evidence" value="ECO:0007669"/>
    <property type="project" value="InterPro"/>
</dbReference>
<evidence type="ECO:0000256" key="2">
    <source>
        <dbReference type="ARBA" id="ARBA00022645"/>
    </source>
</evidence>
<evidence type="ECO:0000256" key="3">
    <source>
        <dbReference type="ARBA" id="ARBA00023180"/>
    </source>
</evidence>
<dbReference type="Gene3D" id="3.40.50.1820">
    <property type="entry name" value="alpha/beta hydrolase"/>
    <property type="match status" value="1"/>
</dbReference>
<name>A0A068RM76_9FUNG</name>
<dbReference type="Proteomes" id="UP000027586">
    <property type="component" value="Unassembled WGS sequence"/>
</dbReference>
<evidence type="ECO:0000256" key="1">
    <source>
        <dbReference type="ARBA" id="ARBA00009431"/>
    </source>
</evidence>
<keyword evidence="2" id="KW-0121">Carboxypeptidase</keyword>
<accession>A0A068RM76</accession>
<protein>
    <submittedName>
        <fullName evidence="4">Uncharacterized protein</fullName>
    </submittedName>
</protein>
<dbReference type="SUPFAM" id="SSF53474">
    <property type="entry name" value="alpha/beta-Hydrolases"/>
    <property type="match status" value="1"/>
</dbReference>
<evidence type="ECO:0000313" key="4">
    <source>
        <dbReference type="EMBL" id="CDH51293.1"/>
    </source>
</evidence>
<dbReference type="Pfam" id="PF00450">
    <property type="entry name" value="Peptidase_S10"/>
    <property type="match status" value="1"/>
</dbReference>